<feature type="transmembrane region" description="Helical" evidence="7">
    <location>
        <begin position="20"/>
        <end position="42"/>
    </location>
</feature>
<evidence type="ECO:0000259" key="8">
    <source>
        <dbReference type="Pfam" id="PF20684"/>
    </source>
</evidence>
<accession>A0AAJ0B6U1</accession>
<comment type="subcellular location">
    <subcellularLocation>
        <location evidence="1">Membrane</location>
        <topology evidence="1">Multi-pass membrane protein</topology>
    </subcellularLocation>
</comment>
<feature type="transmembrane region" description="Helical" evidence="7">
    <location>
        <begin position="210"/>
        <end position="231"/>
    </location>
</feature>
<feature type="transmembrane region" description="Helical" evidence="7">
    <location>
        <begin position="93"/>
        <end position="116"/>
    </location>
</feature>
<evidence type="ECO:0000256" key="2">
    <source>
        <dbReference type="ARBA" id="ARBA00022692"/>
    </source>
</evidence>
<keyword evidence="4 7" id="KW-0472">Membrane</keyword>
<evidence type="ECO:0000256" key="4">
    <source>
        <dbReference type="ARBA" id="ARBA00023136"/>
    </source>
</evidence>
<dbReference type="EMBL" id="MU839839">
    <property type="protein sequence ID" value="KAK1752765.1"/>
    <property type="molecule type" value="Genomic_DNA"/>
</dbReference>
<evidence type="ECO:0000256" key="7">
    <source>
        <dbReference type="SAM" id="Phobius"/>
    </source>
</evidence>
<comment type="caution">
    <text evidence="9">The sequence shown here is derived from an EMBL/GenBank/DDBJ whole genome shotgun (WGS) entry which is preliminary data.</text>
</comment>
<dbReference type="PANTHER" id="PTHR33048">
    <property type="entry name" value="PTH11-LIKE INTEGRAL MEMBRANE PROTEIN (AFU_ORTHOLOGUE AFUA_5G11245)"/>
    <property type="match status" value="1"/>
</dbReference>
<organism evidence="9 10">
    <name type="scientific">Echria macrotheca</name>
    <dbReference type="NCBI Taxonomy" id="438768"/>
    <lineage>
        <taxon>Eukaryota</taxon>
        <taxon>Fungi</taxon>
        <taxon>Dikarya</taxon>
        <taxon>Ascomycota</taxon>
        <taxon>Pezizomycotina</taxon>
        <taxon>Sordariomycetes</taxon>
        <taxon>Sordariomycetidae</taxon>
        <taxon>Sordariales</taxon>
        <taxon>Schizotheciaceae</taxon>
        <taxon>Echria</taxon>
    </lineage>
</organism>
<feature type="transmembrane region" description="Helical" evidence="7">
    <location>
        <begin position="175"/>
        <end position="198"/>
    </location>
</feature>
<feature type="transmembrane region" description="Helical" evidence="7">
    <location>
        <begin position="54"/>
        <end position="73"/>
    </location>
</feature>
<feature type="compositionally biased region" description="Basic and acidic residues" evidence="6">
    <location>
        <begin position="388"/>
        <end position="416"/>
    </location>
</feature>
<sequence>MSLPKPGDNPEVDNETLVPTLVGMSIAFVSLSSLIVALRLYTRCAIVRSPGPDDLTIAIAQVLSVGVSVVTILQAKYGLGRHVWMVSQEDSLTQLKCLLGAMTIYNLAQIVTKMSFLLQYRRIFQEGGYTRQVCKWLLIFLAAWGITQEVLVCFACVPISLFLPSQAAVCVDSLTIYYLTSIMNIVTDFFVFVVPLPAIRALQLPTRQKWLVMSIFCLGFFTCIISIVRLFTLRAATSTTDPSWANAPSAYWSVVELNCGILCACLPTLRPWLRHMNIHGFSRKSRSDGYRREGSDLKTSFSKGANGPVAAAGGPLYPMAVFDNTASQEALQEHAAEVPSSSIYRPPGYSNRHGGNIQVSRLTNSIKGGVGRPGARTRDEGAENTALDQREREGSIKGIRVTREIDFEKESTDGRTIRSTVTDSDDTRGENRGP</sequence>
<keyword evidence="3 7" id="KW-1133">Transmembrane helix</keyword>
<feature type="region of interest" description="Disordered" evidence="6">
    <location>
        <begin position="365"/>
        <end position="434"/>
    </location>
</feature>
<feature type="domain" description="Rhodopsin" evidence="8">
    <location>
        <begin position="38"/>
        <end position="274"/>
    </location>
</feature>
<protein>
    <recommendedName>
        <fullName evidence="8">Rhodopsin domain-containing protein</fullName>
    </recommendedName>
</protein>
<evidence type="ECO:0000256" key="5">
    <source>
        <dbReference type="ARBA" id="ARBA00038359"/>
    </source>
</evidence>
<name>A0AAJ0B6U1_9PEZI</name>
<gene>
    <name evidence="9" type="ORF">QBC47DRAFT_389229</name>
</gene>
<keyword evidence="10" id="KW-1185">Reference proteome</keyword>
<comment type="similarity">
    <text evidence="5">Belongs to the SAT4 family.</text>
</comment>
<keyword evidence="2 7" id="KW-0812">Transmembrane</keyword>
<dbReference type="Pfam" id="PF20684">
    <property type="entry name" value="Fung_rhodopsin"/>
    <property type="match status" value="1"/>
</dbReference>
<feature type="transmembrane region" description="Helical" evidence="7">
    <location>
        <begin position="137"/>
        <end position="163"/>
    </location>
</feature>
<evidence type="ECO:0000313" key="10">
    <source>
        <dbReference type="Proteomes" id="UP001239445"/>
    </source>
</evidence>
<feature type="compositionally biased region" description="Basic and acidic residues" evidence="6">
    <location>
        <begin position="425"/>
        <end position="434"/>
    </location>
</feature>
<dbReference type="PANTHER" id="PTHR33048:SF47">
    <property type="entry name" value="INTEGRAL MEMBRANE PROTEIN-RELATED"/>
    <property type="match status" value="1"/>
</dbReference>
<reference evidence="9" key="1">
    <citation type="submission" date="2023-06" db="EMBL/GenBank/DDBJ databases">
        <title>Genome-scale phylogeny and comparative genomics of the fungal order Sordariales.</title>
        <authorList>
            <consortium name="Lawrence Berkeley National Laboratory"/>
            <person name="Hensen N."/>
            <person name="Bonometti L."/>
            <person name="Westerberg I."/>
            <person name="Brannstrom I.O."/>
            <person name="Guillou S."/>
            <person name="Cros-Aarteil S."/>
            <person name="Calhoun S."/>
            <person name="Haridas S."/>
            <person name="Kuo A."/>
            <person name="Mondo S."/>
            <person name="Pangilinan J."/>
            <person name="Riley R."/>
            <person name="Labutti K."/>
            <person name="Andreopoulos B."/>
            <person name="Lipzen A."/>
            <person name="Chen C."/>
            <person name="Yanf M."/>
            <person name="Daum C."/>
            <person name="Ng V."/>
            <person name="Clum A."/>
            <person name="Steindorff A."/>
            <person name="Ohm R."/>
            <person name="Martin F."/>
            <person name="Silar P."/>
            <person name="Natvig D."/>
            <person name="Lalanne C."/>
            <person name="Gautier V."/>
            <person name="Ament-Velasquez S.L."/>
            <person name="Kruys A."/>
            <person name="Hutchinson M.I."/>
            <person name="Powell A.J."/>
            <person name="Barry K."/>
            <person name="Miller A.N."/>
            <person name="Grigoriev I.V."/>
            <person name="Debuchy R."/>
            <person name="Gladieux P."/>
            <person name="Thoren M.H."/>
            <person name="Johannesson H."/>
        </authorList>
    </citation>
    <scope>NUCLEOTIDE SEQUENCE</scope>
    <source>
        <strain evidence="9">PSN4</strain>
    </source>
</reference>
<dbReference type="GO" id="GO:0016020">
    <property type="term" value="C:membrane"/>
    <property type="evidence" value="ECO:0007669"/>
    <property type="project" value="UniProtKB-SubCell"/>
</dbReference>
<evidence type="ECO:0000313" key="9">
    <source>
        <dbReference type="EMBL" id="KAK1752765.1"/>
    </source>
</evidence>
<dbReference type="AlphaFoldDB" id="A0AAJ0B6U1"/>
<proteinExistence type="inferred from homology"/>
<dbReference type="InterPro" id="IPR049326">
    <property type="entry name" value="Rhodopsin_dom_fungi"/>
</dbReference>
<evidence type="ECO:0000256" key="6">
    <source>
        <dbReference type="SAM" id="MobiDB-lite"/>
    </source>
</evidence>
<dbReference type="InterPro" id="IPR052337">
    <property type="entry name" value="SAT4-like"/>
</dbReference>
<evidence type="ECO:0000256" key="3">
    <source>
        <dbReference type="ARBA" id="ARBA00022989"/>
    </source>
</evidence>
<dbReference type="Proteomes" id="UP001239445">
    <property type="component" value="Unassembled WGS sequence"/>
</dbReference>
<evidence type="ECO:0000256" key="1">
    <source>
        <dbReference type="ARBA" id="ARBA00004141"/>
    </source>
</evidence>